<name>X1KEP8_9ZZZZ</name>
<comment type="caution">
    <text evidence="1">The sequence shown here is derived from an EMBL/GenBank/DDBJ whole genome shotgun (WGS) entry which is preliminary data.</text>
</comment>
<accession>X1KEP8</accession>
<organism evidence="1">
    <name type="scientific">marine sediment metagenome</name>
    <dbReference type="NCBI Taxonomy" id="412755"/>
    <lineage>
        <taxon>unclassified sequences</taxon>
        <taxon>metagenomes</taxon>
        <taxon>ecological metagenomes</taxon>
    </lineage>
</organism>
<proteinExistence type="predicted"/>
<evidence type="ECO:0000313" key="1">
    <source>
        <dbReference type="EMBL" id="GAI05502.1"/>
    </source>
</evidence>
<feature type="non-terminal residue" evidence="1">
    <location>
        <position position="1"/>
    </location>
</feature>
<sequence length="512" mass="57489">FNLQPGDSLLLDYVVIGARDTLVYDTTDLKNKADAAQVFYNNYHIYGSHDVVVNYPNGGEVLSGNVTVNYNATSITGNPLQINILHSSNAGMSWTTIDSLLANTGTYNWNTANHPDGVLHRIGIFAFDSLVVGCDVSDGFFTIDNPGNTPPVLMVLSPEDSAIMSGNYDITWFARDPEFHDSLYINIYFKSQYDVTFQTIASDEPNDSVYTWNTVPYRNGSGTLIVETYDEEFTVAETVQVYLLNQVSGGEIDHISGLNNCVELSVLIHEAQQITGHTYELEFLQYRILLDSYYPEYIYEITDSNTGVTVLDTYSLKDGYTPLGAGITINDFSPIVDGYSIRTWTEDNYIPKICMSNFHNDSVKVISGSYPEDSIIPYSSFFWWAYRGSRLQLDWVTHTNGGLTLLVTDLDYGDTIPYKPYRRIPPQNPDSAFGWCFCHFPPLALPSETLRVDDNNINLCGQQIYFSRSVPAPQVGDRWIAYPSEYSPPIKGNIYRFTPYVGISENRTQISA</sequence>
<gene>
    <name evidence="1" type="ORF">S06H3_12096</name>
</gene>
<dbReference type="AlphaFoldDB" id="X1KEP8"/>
<dbReference type="EMBL" id="BARV01005940">
    <property type="protein sequence ID" value="GAI05502.1"/>
    <property type="molecule type" value="Genomic_DNA"/>
</dbReference>
<protein>
    <submittedName>
        <fullName evidence="1">Uncharacterized protein</fullName>
    </submittedName>
</protein>
<feature type="non-terminal residue" evidence="1">
    <location>
        <position position="512"/>
    </location>
</feature>
<reference evidence="1" key="1">
    <citation type="journal article" date="2014" name="Front. Microbiol.">
        <title>High frequency of phylogenetically diverse reductive dehalogenase-homologous genes in deep subseafloor sedimentary metagenomes.</title>
        <authorList>
            <person name="Kawai M."/>
            <person name="Futagami T."/>
            <person name="Toyoda A."/>
            <person name="Takaki Y."/>
            <person name="Nishi S."/>
            <person name="Hori S."/>
            <person name="Arai W."/>
            <person name="Tsubouchi T."/>
            <person name="Morono Y."/>
            <person name="Uchiyama I."/>
            <person name="Ito T."/>
            <person name="Fujiyama A."/>
            <person name="Inagaki F."/>
            <person name="Takami H."/>
        </authorList>
    </citation>
    <scope>NUCLEOTIDE SEQUENCE</scope>
    <source>
        <strain evidence="1">Expedition CK06-06</strain>
    </source>
</reference>